<reference evidence="2" key="1">
    <citation type="submission" date="2020-02" db="EMBL/GenBank/DDBJ databases">
        <authorList>
            <person name="Meier V. D."/>
        </authorList>
    </citation>
    <scope>NUCLEOTIDE SEQUENCE</scope>
    <source>
        <strain evidence="2">AVDCRST_MAG04</strain>
    </source>
</reference>
<feature type="region of interest" description="Disordered" evidence="1">
    <location>
        <begin position="1"/>
        <end position="119"/>
    </location>
</feature>
<feature type="non-terminal residue" evidence="2">
    <location>
        <position position="119"/>
    </location>
</feature>
<feature type="compositionally biased region" description="Basic residues" evidence="1">
    <location>
        <begin position="17"/>
        <end position="27"/>
    </location>
</feature>
<name>A0A6J4H3B8_9PROT</name>
<proteinExistence type="predicted"/>
<feature type="compositionally biased region" description="Basic and acidic residues" evidence="1">
    <location>
        <begin position="87"/>
        <end position="96"/>
    </location>
</feature>
<accession>A0A6J4H3B8</accession>
<evidence type="ECO:0000256" key="1">
    <source>
        <dbReference type="SAM" id="MobiDB-lite"/>
    </source>
</evidence>
<organism evidence="2">
    <name type="scientific">uncultured Acetobacteraceae bacterium</name>
    <dbReference type="NCBI Taxonomy" id="169975"/>
    <lineage>
        <taxon>Bacteria</taxon>
        <taxon>Pseudomonadati</taxon>
        <taxon>Pseudomonadota</taxon>
        <taxon>Alphaproteobacteria</taxon>
        <taxon>Acetobacterales</taxon>
        <taxon>Acetobacteraceae</taxon>
        <taxon>environmental samples</taxon>
    </lineage>
</organism>
<evidence type="ECO:0000313" key="2">
    <source>
        <dbReference type="EMBL" id="CAA9213756.1"/>
    </source>
</evidence>
<sequence length="119" mass="13165">GSPGVEPPDRGQPRPAPRSRRGRRTGHRRNDAGAQPARGVLPRGALHPARGREDGSPPPEQPTHALPLQGRRVLLQPRPSLRHSRGRGLELREALPRRVGNRRPLGLLPEPRGRHRGRL</sequence>
<dbReference type="EMBL" id="CADCTL010000017">
    <property type="protein sequence ID" value="CAA9213756.1"/>
    <property type="molecule type" value="Genomic_DNA"/>
</dbReference>
<protein>
    <submittedName>
        <fullName evidence="2">COGs COG2343</fullName>
    </submittedName>
</protein>
<feature type="non-terminal residue" evidence="2">
    <location>
        <position position="1"/>
    </location>
</feature>
<dbReference type="AlphaFoldDB" id="A0A6J4H3B8"/>
<gene>
    <name evidence="2" type="ORF">AVDCRST_MAG04-270</name>
</gene>